<keyword evidence="1" id="KW-0238">DNA-binding</keyword>
<feature type="domain" description="HTH CENPB-type" evidence="3">
    <location>
        <begin position="29"/>
        <end position="93"/>
    </location>
</feature>
<evidence type="ECO:0000259" key="3">
    <source>
        <dbReference type="PROSITE" id="PS51253"/>
    </source>
</evidence>
<keyword evidence="5" id="KW-1185">Reference proteome</keyword>
<evidence type="ECO:0000313" key="5">
    <source>
        <dbReference type="Proteomes" id="UP000240883"/>
    </source>
</evidence>
<dbReference type="AlphaFoldDB" id="A0A2T2NJS6"/>
<dbReference type="InterPro" id="IPR006600">
    <property type="entry name" value="HTH_CenpB_DNA-bd_dom"/>
</dbReference>
<dbReference type="Pfam" id="PF03221">
    <property type="entry name" value="HTH_Tnp_Tc5"/>
    <property type="match status" value="1"/>
</dbReference>
<gene>
    <name evidence="4" type="ORF">BS50DRAFT_471869</name>
</gene>
<dbReference type="OrthoDB" id="3942738at2759"/>
<dbReference type="PROSITE" id="PS51253">
    <property type="entry name" value="HTH_CENPB"/>
    <property type="match status" value="1"/>
</dbReference>
<name>A0A2T2NJS6_CORCC</name>
<feature type="region of interest" description="Disordered" evidence="2">
    <location>
        <begin position="1"/>
        <end position="25"/>
    </location>
</feature>
<organism evidence="4 5">
    <name type="scientific">Corynespora cassiicola Philippines</name>
    <dbReference type="NCBI Taxonomy" id="1448308"/>
    <lineage>
        <taxon>Eukaryota</taxon>
        <taxon>Fungi</taxon>
        <taxon>Dikarya</taxon>
        <taxon>Ascomycota</taxon>
        <taxon>Pezizomycotina</taxon>
        <taxon>Dothideomycetes</taxon>
        <taxon>Pleosporomycetidae</taxon>
        <taxon>Pleosporales</taxon>
        <taxon>Corynesporascaceae</taxon>
        <taxon>Corynespora</taxon>
    </lineage>
</organism>
<accession>A0A2T2NJS6</accession>
<evidence type="ECO:0000256" key="1">
    <source>
        <dbReference type="ARBA" id="ARBA00023125"/>
    </source>
</evidence>
<dbReference type="EMBL" id="KZ678136">
    <property type="protein sequence ID" value="PSN65682.1"/>
    <property type="molecule type" value="Genomic_DNA"/>
</dbReference>
<evidence type="ECO:0000313" key="4">
    <source>
        <dbReference type="EMBL" id="PSN65682.1"/>
    </source>
</evidence>
<dbReference type="Proteomes" id="UP000240883">
    <property type="component" value="Unassembled WGS sequence"/>
</dbReference>
<feature type="non-terminal residue" evidence="4">
    <location>
        <position position="93"/>
    </location>
</feature>
<feature type="non-terminal residue" evidence="4">
    <location>
        <position position="1"/>
    </location>
</feature>
<dbReference type="STRING" id="1448308.A0A2T2NJS6"/>
<proteinExistence type="predicted"/>
<dbReference type="GO" id="GO:0003677">
    <property type="term" value="F:DNA binding"/>
    <property type="evidence" value="ECO:0007669"/>
    <property type="project" value="UniProtKB-KW"/>
</dbReference>
<reference evidence="4 5" key="1">
    <citation type="journal article" date="2018" name="Front. Microbiol.">
        <title>Genome-Wide Analysis of Corynespora cassiicola Leaf Fall Disease Putative Effectors.</title>
        <authorList>
            <person name="Lopez D."/>
            <person name="Ribeiro S."/>
            <person name="Label P."/>
            <person name="Fumanal B."/>
            <person name="Venisse J.S."/>
            <person name="Kohler A."/>
            <person name="de Oliveira R.R."/>
            <person name="Labutti K."/>
            <person name="Lipzen A."/>
            <person name="Lail K."/>
            <person name="Bauer D."/>
            <person name="Ohm R.A."/>
            <person name="Barry K.W."/>
            <person name="Spatafora J."/>
            <person name="Grigoriev I.V."/>
            <person name="Martin F.M."/>
            <person name="Pujade-Renaud V."/>
        </authorList>
    </citation>
    <scope>NUCLEOTIDE SEQUENCE [LARGE SCALE GENOMIC DNA]</scope>
    <source>
        <strain evidence="4 5">Philippines</strain>
    </source>
</reference>
<protein>
    <recommendedName>
        <fullName evidence="3">HTH CENPB-type domain-containing protein</fullName>
    </recommendedName>
</protein>
<evidence type="ECO:0000256" key="2">
    <source>
        <dbReference type="SAM" id="MobiDB-lite"/>
    </source>
</evidence>
<sequence>SHTEVAARHNINRATLSQKRRGVTASRAAMAIGHQKLSPQQVQEPVQRIKGLTERDFPPTRGMIRSFASAIAKEPVSESWVTRFISRHNIYVL</sequence>